<sequence length="338" mass="38570">SKMKSLPRLLQPYYCLRLLSCLPALLYLFKLSESINHLSDSSASSNNRSIRGQQQIHLSMSFLSDQLIAIMIPLVGIPLLVSLRLRQIRKTFKVLDLSTETLLESWFAILLVYNLGVLIYVRQWNYLTGYLFWLSISSCMFSKPKYQGPSKLRTVNTKSFSNEVLNRSLESLVGFSADDMLRITPEELERRSKANKSASSSNPDKLWIVWPLFDSTYRTRVGFMDVEVLLSRLSLSSSSKDFEILVLDVEGSSELCYELKLWGEDDYSNLSSKHQSEEKGIILLVFRGGKELRRIPPRPTEHDSDSSDGDCEASKNFKSLGQKPFLWTLEAIRSAIQI</sequence>
<keyword evidence="4" id="KW-1185">Reference proteome</keyword>
<dbReference type="Proteomes" id="UP001153365">
    <property type="component" value="Unassembled WGS sequence"/>
</dbReference>
<accession>A0AAV0BVR5</accession>
<comment type="caution">
    <text evidence="3">The sequence shown here is derived from an EMBL/GenBank/DDBJ whole genome shotgun (WGS) entry which is preliminary data.</text>
</comment>
<feature type="non-terminal residue" evidence="3">
    <location>
        <position position="1"/>
    </location>
</feature>
<feature type="transmembrane region" description="Helical" evidence="2">
    <location>
        <begin position="102"/>
        <end position="121"/>
    </location>
</feature>
<evidence type="ECO:0000256" key="2">
    <source>
        <dbReference type="SAM" id="Phobius"/>
    </source>
</evidence>
<organism evidence="3 4">
    <name type="scientific">Phakopsora pachyrhizi</name>
    <name type="common">Asian soybean rust disease fungus</name>
    <dbReference type="NCBI Taxonomy" id="170000"/>
    <lineage>
        <taxon>Eukaryota</taxon>
        <taxon>Fungi</taxon>
        <taxon>Dikarya</taxon>
        <taxon>Basidiomycota</taxon>
        <taxon>Pucciniomycotina</taxon>
        <taxon>Pucciniomycetes</taxon>
        <taxon>Pucciniales</taxon>
        <taxon>Phakopsoraceae</taxon>
        <taxon>Phakopsora</taxon>
    </lineage>
</organism>
<keyword evidence="2" id="KW-0472">Membrane</keyword>
<feature type="transmembrane region" description="Helical" evidence="2">
    <location>
        <begin position="58"/>
        <end position="81"/>
    </location>
</feature>
<protein>
    <submittedName>
        <fullName evidence="3">Expressed protein</fullName>
    </submittedName>
</protein>
<reference evidence="3" key="1">
    <citation type="submission" date="2022-06" db="EMBL/GenBank/DDBJ databases">
        <authorList>
            <consortium name="SYNGENTA / RWTH Aachen University"/>
        </authorList>
    </citation>
    <scope>NUCLEOTIDE SEQUENCE</scope>
</reference>
<gene>
    <name evidence="3" type="ORF">PPACK8108_LOCUS26354</name>
</gene>
<dbReference type="EMBL" id="CALTRL010006424">
    <property type="protein sequence ID" value="CAH7690892.1"/>
    <property type="molecule type" value="Genomic_DNA"/>
</dbReference>
<proteinExistence type="predicted"/>
<evidence type="ECO:0000256" key="1">
    <source>
        <dbReference type="SAM" id="MobiDB-lite"/>
    </source>
</evidence>
<keyword evidence="2" id="KW-0812">Transmembrane</keyword>
<evidence type="ECO:0000313" key="3">
    <source>
        <dbReference type="EMBL" id="CAH7690892.1"/>
    </source>
</evidence>
<keyword evidence="2" id="KW-1133">Transmembrane helix</keyword>
<name>A0AAV0BVR5_PHAPC</name>
<evidence type="ECO:0000313" key="4">
    <source>
        <dbReference type="Proteomes" id="UP001153365"/>
    </source>
</evidence>
<feature type="region of interest" description="Disordered" evidence="1">
    <location>
        <begin position="293"/>
        <end position="313"/>
    </location>
</feature>
<feature type="compositionally biased region" description="Basic and acidic residues" evidence="1">
    <location>
        <begin position="293"/>
        <end position="305"/>
    </location>
</feature>
<dbReference type="AlphaFoldDB" id="A0AAV0BVR5"/>